<sequence length="556" mass="60396">MAQSQSRRCSLCVLAFMCISAVICICIILGTRQRHCDFFTHAAVSADSQLCSDVGRDMLLQGGSAVDAAIAALLCTGLVNPQSMGLGGGSIFTIMDKTGKVKVISSRETAPKGVKADLLKGCPKSLTFTTGSEWIGVPGELRGYEHAHRLYGKLPWDKLFEPTIKLAREGFPMPTYLGKFLQYDMVKQLIQSTKLCDLFCHKNKTVFGPGDVLRFPKLAETMEIIAKEGADAFYTGKIARDLIDDVKAAGGTLSEEDLKAFQVRISDAWSVQLGDYKMHFPPPPAGGVILSFILQLMHGFGLSPASINGEQKKVTLHRYLEAVKFANGQKRNLGDPFFNSRDMTYMTDKKFTDRIRALIIDGLTHSDSYYNVTASDDRFGTTHVSVMAADGSAVSVTSTINHMFGSSIYSEKTGIILNNELADFCGKADSVTPGEQPPSSMAPSILQSSSQRKTLVIGGSGGSMITSAMALSIMNHLWFGMSLNQSIAEKIVFVNSKNAINFEHGYDNAAIKAMEALRHDVKPYQFFFNVVNGISKKGHCISAVSDARKVGKSAGY</sequence>
<evidence type="ECO:0000256" key="1">
    <source>
        <dbReference type="ARBA" id="ARBA00009381"/>
    </source>
</evidence>
<evidence type="ECO:0000256" key="3">
    <source>
        <dbReference type="PIRSR" id="PIRSR600101-2"/>
    </source>
</evidence>
<dbReference type="PANTHER" id="PTHR11686:SF53">
    <property type="entry name" value="GLUTATHIONE HYDROLASE"/>
    <property type="match status" value="1"/>
</dbReference>
<comment type="catalytic activity">
    <reaction evidence="4">
        <text>glutathione + H2O = L-cysteinylglycine + L-glutamate</text>
        <dbReference type="Rhea" id="RHEA:28807"/>
        <dbReference type="ChEBI" id="CHEBI:15377"/>
        <dbReference type="ChEBI" id="CHEBI:29985"/>
        <dbReference type="ChEBI" id="CHEBI:57925"/>
        <dbReference type="ChEBI" id="CHEBI:61694"/>
        <dbReference type="EC" id="3.4.19.13"/>
    </reaction>
</comment>
<feature type="binding site" evidence="3">
    <location>
        <begin position="399"/>
        <end position="401"/>
    </location>
    <ligand>
        <name>L-glutamate</name>
        <dbReference type="ChEBI" id="CHEBI:29985"/>
    </ligand>
</feature>
<dbReference type="PANTHER" id="PTHR11686">
    <property type="entry name" value="GAMMA GLUTAMYL TRANSPEPTIDASE"/>
    <property type="match status" value="1"/>
</dbReference>
<dbReference type="Gene3D" id="1.10.246.130">
    <property type="match status" value="1"/>
</dbReference>
<dbReference type="Proteomes" id="UP000324632">
    <property type="component" value="Chromosome 23"/>
</dbReference>
<dbReference type="EC" id="2.3.2.2" evidence="4"/>
<feature type="active site" description="Nucleophile" evidence="2">
    <location>
        <position position="381"/>
    </location>
</feature>
<keyword evidence="4" id="KW-0812">Transmembrane</keyword>
<protein>
    <recommendedName>
        <fullName evidence="4">Glutathione hydrolase</fullName>
        <ecNumber evidence="4">2.3.2.2</ecNumber>
        <ecNumber evidence="4">3.4.19.13</ecNumber>
    </recommendedName>
    <alternativeName>
        <fullName evidence="4">Gamma-glutamyltransferase</fullName>
    </alternativeName>
    <alternativeName>
        <fullName evidence="4">Gamma-glutamyltranspeptidase</fullName>
    </alternativeName>
</protein>
<dbReference type="SUPFAM" id="SSF56235">
    <property type="entry name" value="N-terminal nucleophile aminohydrolases (Ntn hydrolases)"/>
    <property type="match status" value="1"/>
</dbReference>
<keyword evidence="4" id="KW-0808">Transferase</keyword>
<organism evidence="5 6">
    <name type="scientific">Triplophysa tibetana</name>
    <dbReference type="NCBI Taxonomy" id="1572043"/>
    <lineage>
        <taxon>Eukaryota</taxon>
        <taxon>Metazoa</taxon>
        <taxon>Chordata</taxon>
        <taxon>Craniata</taxon>
        <taxon>Vertebrata</taxon>
        <taxon>Euteleostomi</taxon>
        <taxon>Actinopterygii</taxon>
        <taxon>Neopterygii</taxon>
        <taxon>Teleostei</taxon>
        <taxon>Ostariophysi</taxon>
        <taxon>Cypriniformes</taxon>
        <taxon>Nemacheilidae</taxon>
        <taxon>Triplophysa</taxon>
    </lineage>
</organism>
<dbReference type="GO" id="GO:0103068">
    <property type="term" value="F:leukotriene C4 gamma-glutamyl transferase activity"/>
    <property type="evidence" value="ECO:0007669"/>
    <property type="project" value="UniProtKB-EC"/>
</dbReference>
<dbReference type="FunFam" id="1.10.246.130:FF:000001">
    <property type="entry name" value="Gamma-glutamyltransferase 5 isoform 1"/>
    <property type="match status" value="1"/>
</dbReference>
<evidence type="ECO:0000313" key="6">
    <source>
        <dbReference type="Proteomes" id="UP000324632"/>
    </source>
</evidence>
<comment type="subcellular location">
    <subcellularLocation>
        <location evidence="4">Membrane</location>
        <topology evidence="4">Single-pass type II membrane protein</topology>
    </subcellularLocation>
</comment>
<dbReference type="GO" id="GO:1901750">
    <property type="term" value="P:leukotriene D4 biosynthetic process"/>
    <property type="evidence" value="ECO:0007669"/>
    <property type="project" value="TreeGrafter"/>
</dbReference>
<comment type="similarity">
    <text evidence="1">Belongs to the gamma-glutamyltransferase family.</text>
</comment>
<dbReference type="Pfam" id="PF01019">
    <property type="entry name" value="G_glu_transpept"/>
    <property type="match status" value="1"/>
</dbReference>
<dbReference type="InterPro" id="IPR000101">
    <property type="entry name" value="GGT_peptidase"/>
</dbReference>
<dbReference type="FunFam" id="3.60.20.40:FF:000011">
    <property type="entry name" value="Gamma-glutamyltransferase 5a"/>
    <property type="match status" value="1"/>
</dbReference>
<dbReference type="EC" id="3.4.19.13" evidence="4"/>
<keyword evidence="4" id="KW-0472">Membrane</keyword>
<proteinExistence type="inferred from homology"/>
<dbReference type="GO" id="GO:0006751">
    <property type="term" value="P:glutathione catabolic process"/>
    <property type="evidence" value="ECO:0007669"/>
    <property type="project" value="UniProtKB-UniRule"/>
</dbReference>
<feature type="binding site" evidence="3">
    <location>
        <begin position="439"/>
        <end position="440"/>
    </location>
    <ligand>
        <name>L-glutamate</name>
        <dbReference type="ChEBI" id="CHEBI:29985"/>
    </ligand>
</feature>
<dbReference type="GO" id="GO:0036374">
    <property type="term" value="F:glutathione hydrolase activity"/>
    <property type="evidence" value="ECO:0007669"/>
    <property type="project" value="UniProtKB-UniRule"/>
</dbReference>
<feature type="binding site" evidence="3">
    <location>
        <position position="462"/>
    </location>
    <ligand>
        <name>L-glutamate</name>
        <dbReference type="ChEBI" id="CHEBI:29985"/>
    </ligand>
</feature>
<evidence type="ECO:0000313" key="5">
    <source>
        <dbReference type="EMBL" id="KAA0704359.1"/>
    </source>
</evidence>
<feature type="transmembrane region" description="Helical" evidence="4">
    <location>
        <begin position="12"/>
        <end position="30"/>
    </location>
</feature>
<evidence type="ECO:0000256" key="4">
    <source>
        <dbReference type="RuleBase" id="RU368068"/>
    </source>
</evidence>
<dbReference type="InterPro" id="IPR055262">
    <property type="entry name" value="GGT_CS"/>
</dbReference>
<dbReference type="InterPro" id="IPR043137">
    <property type="entry name" value="GGT_ssub_C"/>
</dbReference>
<comment type="pathway">
    <text evidence="4">Sulfur metabolism; glutathione metabolism.</text>
</comment>
<keyword evidence="4" id="KW-1133">Transmembrane helix</keyword>
<evidence type="ECO:0000256" key="2">
    <source>
        <dbReference type="PIRSR" id="PIRSR600101-1"/>
    </source>
</evidence>
<dbReference type="GO" id="GO:0006954">
    <property type="term" value="P:inflammatory response"/>
    <property type="evidence" value="ECO:0007669"/>
    <property type="project" value="TreeGrafter"/>
</dbReference>
<dbReference type="InterPro" id="IPR043138">
    <property type="entry name" value="GGT_lsub"/>
</dbReference>
<keyword evidence="6" id="KW-1185">Reference proteome</keyword>
<dbReference type="PRINTS" id="PR01210">
    <property type="entry name" value="GGTRANSPTASE"/>
</dbReference>
<dbReference type="GO" id="GO:0005886">
    <property type="term" value="C:plasma membrane"/>
    <property type="evidence" value="ECO:0007669"/>
    <property type="project" value="TreeGrafter"/>
</dbReference>
<dbReference type="EMBL" id="SOYY01000023">
    <property type="protein sequence ID" value="KAA0704359.1"/>
    <property type="molecule type" value="Genomic_DNA"/>
</dbReference>
<feature type="binding site" evidence="3">
    <location>
        <position position="423"/>
    </location>
    <ligand>
        <name>L-glutamate</name>
        <dbReference type="ChEBI" id="CHEBI:29985"/>
    </ligand>
</feature>
<dbReference type="UniPathway" id="UPA00204"/>
<comment type="caution">
    <text evidence="5">The sequence shown here is derived from an EMBL/GenBank/DDBJ whole genome shotgun (WGS) entry which is preliminary data.</text>
</comment>
<name>A0A5A9N5U7_9TELE</name>
<gene>
    <name evidence="5" type="ORF">E1301_Tti022912</name>
</gene>
<dbReference type="Gene3D" id="3.60.20.40">
    <property type="match status" value="1"/>
</dbReference>
<accession>A0A5A9N5U7</accession>
<dbReference type="GO" id="GO:0002951">
    <property type="term" value="F:leukotriene-C(4) hydrolase"/>
    <property type="evidence" value="ECO:0007669"/>
    <property type="project" value="TreeGrafter"/>
</dbReference>
<comment type="function">
    <text evidence="4">Cleaves the gamma-glutamyl peptide bond of glutathione and glutathione conjugates.</text>
</comment>
<comment type="catalytic activity">
    <reaction evidence="4">
        <text>an N-terminal (5-L-glutamyl)-[peptide] + an alpha-amino acid = 5-L-glutamyl amino acid + an N-terminal L-alpha-aminoacyl-[peptide]</text>
        <dbReference type="Rhea" id="RHEA:23904"/>
        <dbReference type="Rhea" id="RHEA-COMP:9780"/>
        <dbReference type="Rhea" id="RHEA-COMP:9795"/>
        <dbReference type="ChEBI" id="CHEBI:77644"/>
        <dbReference type="ChEBI" id="CHEBI:78597"/>
        <dbReference type="ChEBI" id="CHEBI:78599"/>
        <dbReference type="ChEBI" id="CHEBI:78608"/>
        <dbReference type="EC" id="2.3.2.2"/>
    </reaction>
</comment>
<feature type="binding site" evidence="3">
    <location>
        <position position="107"/>
    </location>
    <ligand>
        <name>L-glutamate</name>
        <dbReference type="ChEBI" id="CHEBI:29985"/>
    </ligand>
</feature>
<keyword evidence="4 5" id="KW-0378">Hydrolase</keyword>
<dbReference type="AlphaFoldDB" id="A0A5A9N5U7"/>
<comment type="catalytic activity">
    <reaction evidence="4">
        <text>an S-substituted glutathione + H2O = an S-substituted L-cysteinylglycine + L-glutamate</text>
        <dbReference type="Rhea" id="RHEA:59468"/>
        <dbReference type="ChEBI" id="CHEBI:15377"/>
        <dbReference type="ChEBI" id="CHEBI:29985"/>
        <dbReference type="ChEBI" id="CHEBI:90779"/>
        <dbReference type="ChEBI" id="CHEBI:143103"/>
        <dbReference type="EC" id="3.4.19.13"/>
    </reaction>
</comment>
<keyword evidence="4" id="KW-0012">Acyltransferase</keyword>
<dbReference type="PROSITE" id="PS00462">
    <property type="entry name" value="G_GLU_TRANSPEPTIDASE"/>
    <property type="match status" value="1"/>
</dbReference>
<dbReference type="InterPro" id="IPR029055">
    <property type="entry name" value="Ntn_hydrolases_N"/>
</dbReference>
<reference evidence="5 6" key="1">
    <citation type="journal article" date="2019" name="Mol. Ecol. Resour.">
        <title>Chromosome-level genome assembly of Triplophysa tibetana, a fish adapted to the harsh high-altitude environment of the Tibetan Plateau.</title>
        <authorList>
            <person name="Yang X."/>
            <person name="Liu H."/>
            <person name="Ma Z."/>
            <person name="Zou Y."/>
            <person name="Zou M."/>
            <person name="Mao Y."/>
            <person name="Li X."/>
            <person name="Wang H."/>
            <person name="Chen T."/>
            <person name="Wang W."/>
            <person name="Yang R."/>
        </authorList>
    </citation>
    <scope>NUCLEOTIDE SEQUENCE [LARGE SCALE GENOMIC DNA]</scope>
    <source>
        <strain evidence="5">TTIB1903HZAU</strain>
        <tissue evidence="5">Muscle</tissue>
    </source>
</reference>